<dbReference type="Pfam" id="PF00400">
    <property type="entry name" value="WD40"/>
    <property type="match status" value="3"/>
</dbReference>
<comment type="subcellular location">
    <subcellularLocation>
        <location evidence="1">Cytoplasm</location>
    </subcellularLocation>
</comment>
<proteinExistence type="inferred from homology"/>
<keyword evidence="2" id="KW-0963">Cytoplasm</keyword>
<dbReference type="PROSITE" id="PS50294">
    <property type="entry name" value="WD_REPEATS_REGION"/>
    <property type="match status" value="1"/>
</dbReference>
<dbReference type="GO" id="GO:0000398">
    <property type="term" value="P:mRNA splicing, via spliceosome"/>
    <property type="evidence" value="ECO:0007669"/>
    <property type="project" value="TreeGrafter"/>
</dbReference>
<dbReference type="PANTHER" id="PTHR22842:SF3">
    <property type="entry name" value="WD REPEAT DOMAIN-CONTAINING PROTEIN 83"/>
    <property type="match status" value="1"/>
</dbReference>
<dbReference type="InterPro" id="IPR051980">
    <property type="entry name" value="WD_repeat_MORG1"/>
</dbReference>
<dbReference type="SUPFAM" id="SSF50978">
    <property type="entry name" value="WD40 repeat-like"/>
    <property type="match status" value="1"/>
</dbReference>
<feature type="repeat" description="WD" evidence="6">
    <location>
        <begin position="51"/>
        <end position="92"/>
    </location>
</feature>
<evidence type="ECO:0000256" key="6">
    <source>
        <dbReference type="PROSITE-ProRule" id="PRU00221"/>
    </source>
</evidence>
<comment type="similarity">
    <text evidence="3">Belongs to the WD repeat MORG1 family.</text>
</comment>
<keyword evidence="6" id="KW-0853">WD repeat</keyword>
<feature type="repeat" description="WD" evidence="6">
    <location>
        <begin position="93"/>
        <end position="128"/>
    </location>
</feature>
<organism evidence="7 8">
    <name type="scientific">Polypedilum vanderplanki</name>
    <name type="common">Sleeping chironomid midge</name>
    <dbReference type="NCBI Taxonomy" id="319348"/>
    <lineage>
        <taxon>Eukaryota</taxon>
        <taxon>Metazoa</taxon>
        <taxon>Ecdysozoa</taxon>
        <taxon>Arthropoda</taxon>
        <taxon>Hexapoda</taxon>
        <taxon>Insecta</taxon>
        <taxon>Pterygota</taxon>
        <taxon>Neoptera</taxon>
        <taxon>Endopterygota</taxon>
        <taxon>Diptera</taxon>
        <taxon>Nematocera</taxon>
        <taxon>Chironomoidea</taxon>
        <taxon>Chironomidae</taxon>
        <taxon>Chironominae</taxon>
        <taxon>Polypedilum</taxon>
        <taxon>Polypedilum</taxon>
    </lineage>
</organism>
<dbReference type="Proteomes" id="UP001107558">
    <property type="component" value="Chromosome 2"/>
</dbReference>
<evidence type="ECO:0000313" key="7">
    <source>
        <dbReference type="EMBL" id="KAG5679165.1"/>
    </source>
</evidence>
<evidence type="ECO:0000256" key="3">
    <source>
        <dbReference type="ARBA" id="ARBA00038145"/>
    </source>
</evidence>
<name>A0A9J6CB78_POLVA</name>
<comment type="caution">
    <text evidence="7">The sequence shown here is derived from an EMBL/GenBank/DDBJ whole genome shotgun (WGS) entry which is preliminary data.</text>
</comment>
<evidence type="ECO:0000313" key="8">
    <source>
        <dbReference type="Proteomes" id="UP001107558"/>
    </source>
</evidence>
<dbReference type="PANTHER" id="PTHR22842">
    <property type="entry name" value="WD40 REPEAT PROTEIN"/>
    <property type="match status" value="1"/>
</dbReference>
<dbReference type="InterPro" id="IPR015943">
    <property type="entry name" value="WD40/YVTN_repeat-like_dom_sf"/>
</dbReference>
<gene>
    <name evidence="7" type="ORF">PVAND_008755</name>
</gene>
<accession>A0A9J6CB78</accession>
<dbReference type="SMART" id="SM00320">
    <property type="entry name" value="WD40"/>
    <property type="match status" value="7"/>
</dbReference>
<evidence type="ECO:0000256" key="5">
    <source>
        <dbReference type="ARBA" id="ARBA00042222"/>
    </source>
</evidence>
<evidence type="ECO:0000256" key="4">
    <source>
        <dbReference type="ARBA" id="ARBA00040453"/>
    </source>
</evidence>
<sequence length="307" mass="34135">MNYELKHKFDCSQGAIRAVRHNVDGNYALVCGSDRKVKLFNPSKKLMIKMYAGHGEEVLDAQSSCDSAFILSGSADKSIIYWDVSTALPVRRIRSHVAAITYAKFNEDSTVAISGSRDNTVQCFDIRSRSLEPFQTLKEAKDCITGLLVTTNKIITSSLDGCIRHYDIRAGELTCDKIGISITSLAMTSDEQCLLASCQDEIIRLIDIDGGEVLTEYKGHKGSKDYRIECGTTKGDGYIMSGSSYGQMIFYDFLEANIVKRLPISTENSIITTFSCHPTENEILIASRREIQVWDLSDTVEISENED</sequence>
<dbReference type="OrthoDB" id="71437at2759"/>
<protein>
    <recommendedName>
        <fullName evidence="4">WD repeat domain-containing protein 83</fullName>
    </recommendedName>
    <alternativeName>
        <fullName evidence="5">Mitogen-activated protein kinase organizer 1</fullName>
    </alternativeName>
</protein>
<evidence type="ECO:0000256" key="1">
    <source>
        <dbReference type="ARBA" id="ARBA00004496"/>
    </source>
</evidence>
<dbReference type="EMBL" id="JADBJN010000002">
    <property type="protein sequence ID" value="KAG5679165.1"/>
    <property type="molecule type" value="Genomic_DNA"/>
</dbReference>
<reference evidence="7" key="1">
    <citation type="submission" date="2021-03" db="EMBL/GenBank/DDBJ databases">
        <title>Chromosome level genome of the anhydrobiotic midge Polypedilum vanderplanki.</title>
        <authorList>
            <person name="Yoshida Y."/>
            <person name="Kikawada T."/>
            <person name="Gusev O."/>
        </authorList>
    </citation>
    <scope>NUCLEOTIDE SEQUENCE</scope>
    <source>
        <strain evidence="7">NIAS01</strain>
        <tissue evidence="7">Whole body or cell culture</tissue>
    </source>
</reference>
<dbReference type="GO" id="GO:0071013">
    <property type="term" value="C:catalytic step 2 spliceosome"/>
    <property type="evidence" value="ECO:0007669"/>
    <property type="project" value="TreeGrafter"/>
</dbReference>
<dbReference type="AlphaFoldDB" id="A0A9J6CB78"/>
<keyword evidence="8" id="KW-1185">Reference proteome</keyword>
<dbReference type="GO" id="GO:0005737">
    <property type="term" value="C:cytoplasm"/>
    <property type="evidence" value="ECO:0007669"/>
    <property type="project" value="UniProtKB-SubCell"/>
</dbReference>
<dbReference type="InterPro" id="IPR001680">
    <property type="entry name" value="WD40_rpt"/>
</dbReference>
<dbReference type="Gene3D" id="2.130.10.10">
    <property type="entry name" value="YVTN repeat-like/Quinoprotein amine dehydrogenase"/>
    <property type="match status" value="1"/>
</dbReference>
<evidence type="ECO:0000256" key="2">
    <source>
        <dbReference type="ARBA" id="ARBA00022490"/>
    </source>
</evidence>
<dbReference type="PROSITE" id="PS50082">
    <property type="entry name" value="WD_REPEATS_2"/>
    <property type="match status" value="2"/>
</dbReference>
<dbReference type="InterPro" id="IPR036322">
    <property type="entry name" value="WD40_repeat_dom_sf"/>
</dbReference>